<reference evidence="3" key="1">
    <citation type="submission" date="2016-12" db="EMBL/GenBank/DDBJ databases">
        <title>Comparative genomics of four Isosphaeraceae planctomycetes: a common pool of plasmids and glycoside hydrolase genes.</title>
        <authorList>
            <person name="Ivanova A."/>
        </authorList>
    </citation>
    <scope>NUCLEOTIDE SEQUENCE [LARGE SCALE GENOMIC DNA]</scope>
    <source>
        <strain evidence="3">PX4</strain>
    </source>
</reference>
<evidence type="ECO:0000313" key="3">
    <source>
        <dbReference type="Proteomes" id="UP000186309"/>
    </source>
</evidence>
<accession>A0A1U7CN27</accession>
<dbReference type="InterPro" id="IPR000073">
    <property type="entry name" value="AB_hydrolase_1"/>
</dbReference>
<dbReference type="Pfam" id="PF12697">
    <property type="entry name" value="Abhydrolase_6"/>
    <property type="match status" value="1"/>
</dbReference>
<feature type="domain" description="AB hydrolase-1" evidence="1">
    <location>
        <begin position="24"/>
        <end position="252"/>
    </location>
</feature>
<keyword evidence="2" id="KW-0378">Hydrolase</keyword>
<name>A0A1U7CN27_9BACT</name>
<dbReference type="EMBL" id="CP019082">
    <property type="protein sequence ID" value="APW60340.1"/>
    <property type="molecule type" value="Genomic_DNA"/>
</dbReference>
<sequence>MPPSVPRWMDLPRLLPSYKRREPLILVNGLAEQPESWFANRAPLARHFDVKVPEILVYDGDALHERIESGEDVTVDYLADRLAVFLDQFVQRAPYHLVASSLGCQVVLTYAVRNPEKVAKLALICPSGFYGDESLPTMEGVKRSQYDTLVKSVFHQGRFASDGLVKAFERKFQNRKWKKGVLRTLRGTVGHSVNHLLPRVTPPSLVIWGADDQVLSDVAGSIRAARQMADVRQVVIPRCGHAPQIEKARLVNQLVSRYLRDKLKNIPPDLDPEWFLENRNPPRLRTKFALPSPLLRAFS</sequence>
<dbReference type="GO" id="GO:0004806">
    <property type="term" value="F:triacylglycerol lipase activity"/>
    <property type="evidence" value="ECO:0007669"/>
    <property type="project" value="UniProtKB-EC"/>
</dbReference>
<protein>
    <submittedName>
        <fullName evidence="2">Lipase 3</fullName>
        <ecNumber evidence="2">3.1.1.3</ecNumber>
    </submittedName>
</protein>
<dbReference type="EC" id="3.1.1.3" evidence="2"/>
<keyword evidence="3" id="KW-1185">Reference proteome</keyword>
<dbReference type="SUPFAM" id="SSF53474">
    <property type="entry name" value="alpha/beta-Hydrolases"/>
    <property type="match status" value="1"/>
</dbReference>
<proteinExistence type="predicted"/>
<dbReference type="AlphaFoldDB" id="A0A1U7CN27"/>
<dbReference type="InterPro" id="IPR029058">
    <property type="entry name" value="AB_hydrolase_fold"/>
</dbReference>
<dbReference type="Gene3D" id="3.40.50.1820">
    <property type="entry name" value="alpha/beta hydrolase"/>
    <property type="match status" value="1"/>
</dbReference>
<dbReference type="RefSeq" id="WP_083712810.1">
    <property type="nucleotide sequence ID" value="NZ_CP019082.1"/>
</dbReference>
<evidence type="ECO:0000259" key="1">
    <source>
        <dbReference type="Pfam" id="PF12697"/>
    </source>
</evidence>
<dbReference type="PRINTS" id="PR00111">
    <property type="entry name" value="ABHYDROLASE"/>
</dbReference>
<gene>
    <name evidence="2" type="primary">lip3</name>
    <name evidence="2" type="ORF">BSF38_01808</name>
</gene>
<dbReference type="PANTHER" id="PTHR46438:SF11">
    <property type="entry name" value="LIPASE-RELATED"/>
    <property type="match status" value="1"/>
</dbReference>
<evidence type="ECO:0000313" key="2">
    <source>
        <dbReference type="EMBL" id="APW60340.1"/>
    </source>
</evidence>
<dbReference type="Proteomes" id="UP000186309">
    <property type="component" value="Chromosome"/>
</dbReference>
<dbReference type="STRING" id="1387353.BSF38_01808"/>
<dbReference type="KEGG" id="pbor:BSF38_01808"/>
<organism evidence="2 3">
    <name type="scientific">Paludisphaera borealis</name>
    <dbReference type="NCBI Taxonomy" id="1387353"/>
    <lineage>
        <taxon>Bacteria</taxon>
        <taxon>Pseudomonadati</taxon>
        <taxon>Planctomycetota</taxon>
        <taxon>Planctomycetia</taxon>
        <taxon>Isosphaerales</taxon>
        <taxon>Isosphaeraceae</taxon>
        <taxon>Paludisphaera</taxon>
    </lineage>
</organism>
<dbReference type="OrthoDB" id="9808398at2"/>
<dbReference type="PANTHER" id="PTHR46438">
    <property type="entry name" value="ALPHA/BETA-HYDROLASES SUPERFAMILY PROTEIN"/>
    <property type="match status" value="1"/>
</dbReference>